<dbReference type="PROSITE" id="PS50005">
    <property type="entry name" value="TPR"/>
    <property type="match status" value="2"/>
</dbReference>
<dbReference type="InterPro" id="IPR051685">
    <property type="entry name" value="Ycf3/AcsC/BcsC/TPR_MFPF"/>
</dbReference>
<dbReference type="Gene3D" id="1.25.40.10">
    <property type="entry name" value="Tetratricopeptide repeat domain"/>
    <property type="match status" value="2"/>
</dbReference>
<evidence type="ECO:0008006" key="6">
    <source>
        <dbReference type="Google" id="ProtNLM"/>
    </source>
</evidence>
<proteinExistence type="predicted"/>
<keyword evidence="1" id="KW-0677">Repeat</keyword>
<gene>
    <name evidence="4" type="ORF">GCM10007384_36700</name>
</gene>
<evidence type="ECO:0000313" key="4">
    <source>
        <dbReference type="EMBL" id="GGX32569.1"/>
    </source>
</evidence>
<comment type="caution">
    <text evidence="4">The sequence shown here is derived from an EMBL/GenBank/DDBJ whole genome shotgun (WGS) entry which is preliminary data.</text>
</comment>
<feature type="repeat" description="TPR" evidence="3">
    <location>
        <begin position="316"/>
        <end position="349"/>
    </location>
</feature>
<feature type="repeat" description="TPR" evidence="3">
    <location>
        <begin position="248"/>
        <end position="281"/>
    </location>
</feature>
<evidence type="ECO:0000256" key="1">
    <source>
        <dbReference type="ARBA" id="ARBA00022737"/>
    </source>
</evidence>
<organism evidence="4 5">
    <name type="scientific">Aquimarina muelleri</name>
    <dbReference type="NCBI Taxonomy" id="279356"/>
    <lineage>
        <taxon>Bacteria</taxon>
        <taxon>Pseudomonadati</taxon>
        <taxon>Bacteroidota</taxon>
        <taxon>Flavobacteriia</taxon>
        <taxon>Flavobacteriales</taxon>
        <taxon>Flavobacteriaceae</taxon>
        <taxon>Aquimarina</taxon>
    </lineage>
</organism>
<reference evidence="4 5" key="1">
    <citation type="journal article" date="2014" name="Int. J. Syst. Evol. Microbiol.">
        <title>Complete genome sequence of Corynebacterium casei LMG S-19264T (=DSM 44701T), isolated from a smear-ripened cheese.</title>
        <authorList>
            <consortium name="US DOE Joint Genome Institute (JGI-PGF)"/>
            <person name="Walter F."/>
            <person name="Albersmeier A."/>
            <person name="Kalinowski J."/>
            <person name="Ruckert C."/>
        </authorList>
    </citation>
    <scope>NUCLEOTIDE SEQUENCE [LARGE SCALE GENOMIC DNA]</scope>
    <source>
        <strain evidence="4 5">KCTC 12285</strain>
    </source>
</reference>
<evidence type="ECO:0000256" key="3">
    <source>
        <dbReference type="PROSITE-ProRule" id="PRU00339"/>
    </source>
</evidence>
<dbReference type="PANTHER" id="PTHR44943:SF8">
    <property type="entry name" value="TPR REPEAT-CONTAINING PROTEIN MJ0263"/>
    <property type="match status" value="1"/>
</dbReference>
<evidence type="ECO:0000313" key="5">
    <source>
        <dbReference type="Proteomes" id="UP000601108"/>
    </source>
</evidence>
<evidence type="ECO:0000256" key="2">
    <source>
        <dbReference type="ARBA" id="ARBA00022803"/>
    </source>
</evidence>
<dbReference type="PROSITE" id="PS50293">
    <property type="entry name" value="TPR_REGION"/>
    <property type="match status" value="1"/>
</dbReference>
<dbReference type="Proteomes" id="UP000601108">
    <property type="component" value="Unassembled WGS sequence"/>
</dbReference>
<protein>
    <recommendedName>
        <fullName evidence="6">Tetratricopeptide repeat protein</fullName>
    </recommendedName>
</protein>
<dbReference type="SUPFAM" id="SSF48452">
    <property type="entry name" value="TPR-like"/>
    <property type="match status" value="1"/>
</dbReference>
<dbReference type="PANTHER" id="PTHR44943">
    <property type="entry name" value="CELLULOSE SYNTHASE OPERON PROTEIN C"/>
    <property type="match status" value="1"/>
</dbReference>
<keyword evidence="5" id="KW-1185">Reference proteome</keyword>
<dbReference type="InterPro" id="IPR019734">
    <property type="entry name" value="TPR_rpt"/>
</dbReference>
<keyword evidence="2 3" id="KW-0802">TPR repeat</keyword>
<accession>A0A918JYS3</accession>
<dbReference type="Pfam" id="PF13429">
    <property type="entry name" value="TPR_15"/>
    <property type="match status" value="1"/>
</dbReference>
<dbReference type="SMART" id="SM00028">
    <property type="entry name" value="TPR"/>
    <property type="match status" value="2"/>
</dbReference>
<name>A0A918JYS3_9FLAO</name>
<dbReference type="AlphaFoldDB" id="A0A918JYS3"/>
<dbReference type="InterPro" id="IPR011990">
    <property type="entry name" value="TPR-like_helical_dom_sf"/>
</dbReference>
<dbReference type="EMBL" id="BMWS01000035">
    <property type="protein sequence ID" value="GGX32569.1"/>
    <property type="molecule type" value="Genomic_DNA"/>
</dbReference>
<sequence>MARMLIKKQNNKQIPILKNKVMKTKFIVVLFLAFSAVGFSQKQALKEASKALKSGNMDIAAEALKAAEGQLSAADEKLKAQYYFLKGQVLASSAGDSLAKIEGAANAYNKTIEIEKAGGGSKYGTDATQKIQKIRQSLVEKAIKDQDVKNYKGASEKLYLAYTTNKADTTYLYYAASNAVNGKHYMEALKYYNELKDLGFSGVKEEYVATNKETGEVEPFDSKQTRDFSVKSGTYIKPELRKSESRKGEIAKNIALIYMSEGKDEEAIAAIEDAKKENPNDSTLMQAEADLYYKLGNIAKYKEIMEKIVANDPENPDLLYNLGVSASRLGDNDQALGYYKKSLELRPDYASAQINIASILLGGETKIVDEMNALGTSSKDNKRYEELKVAREDLYKSAVPYLEGALKSQPDNVEAIRTLMNIFYQLDDPKADEMKNKLKALEGGN</sequence>